<evidence type="ECO:0000313" key="7">
    <source>
        <dbReference type="Proteomes" id="UP000490939"/>
    </source>
</evidence>
<evidence type="ECO:0000313" key="3">
    <source>
        <dbReference type="EMBL" id="KAE9961874.1"/>
    </source>
</evidence>
<evidence type="ECO:0000313" key="6">
    <source>
        <dbReference type="Proteomes" id="UP000447873"/>
    </source>
</evidence>
<dbReference type="AlphaFoldDB" id="A0A8H3YIK8"/>
<dbReference type="PANTHER" id="PTHR28307:SF2">
    <property type="entry name" value="PROTEIN PAL1"/>
    <property type="match status" value="1"/>
</dbReference>
<evidence type="ECO:0000313" key="2">
    <source>
        <dbReference type="EMBL" id="KAE9961780.1"/>
    </source>
</evidence>
<dbReference type="Proteomes" id="UP000490939">
    <property type="component" value="Unassembled WGS sequence"/>
</dbReference>
<dbReference type="InterPro" id="IPR013226">
    <property type="entry name" value="Pal1"/>
</dbReference>
<feature type="compositionally biased region" description="Basic residues" evidence="1">
    <location>
        <begin position="550"/>
        <end position="562"/>
    </location>
</feature>
<dbReference type="Pfam" id="PF08316">
    <property type="entry name" value="Pal1"/>
    <property type="match status" value="1"/>
</dbReference>
<feature type="compositionally biased region" description="Basic and acidic residues" evidence="1">
    <location>
        <begin position="147"/>
        <end position="157"/>
    </location>
</feature>
<feature type="region of interest" description="Disordered" evidence="1">
    <location>
        <begin position="117"/>
        <end position="261"/>
    </location>
</feature>
<proteinExistence type="predicted"/>
<dbReference type="EMBL" id="WNWS01001333">
    <property type="protein sequence ID" value="KAE9961874.1"/>
    <property type="molecule type" value="Genomic_DNA"/>
</dbReference>
<feature type="region of interest" description="Disordered" evidence="1">
    <location>
        <begin position="78"/>
        <end position="103"/>
    </location>
</feature>
<feature type="compositionally biased region" description="Pro residues" evidence="1">
    <location>
        <begin position="453"/>
        <end position="465"/>
    </location>
</feature>
<evidence type="ECO:0000313" key="4">
    <source>
        <dbReference type="EMBL" id="KAE9993601.1"/>
    </source>
</evidence>
<feature type="compositionally biased region" description="Polar residues" evidence="1">
    <location>
        <begin position="80"/>
        <end position="94"/>
    </location>
</feature>
<dbReference type="OrthoDB" id="5352132at2759"/>
<dbReference type="EMBL" id="WNWR01000025">
    <property type="protein sequence ID" value="KAE9993601.1"/>
    <property type="molecule type" value="Genomic_DNA"/>
</dbReference>
<evidence type="ECO:0000313" key="5">
    <source>
        <dbReference type="Proteomes" id="UP000433883"/>
    </source>
</evidence>
<feature type="compositionally biased region" description="Polar residues" evidence="1">
    <location>
        <begin position="48"/>
        <end position="66"/>
    </location>
</feature>
<dbReference type="Proteomes" id="UP000447873">
    <property type="component" value="Unassembled WGS sequence"/>
</dbReference>
<evidence type="ECO:0008006" key="8">
    <source>
        <dbReference type="Google" id="ProtNLM"/>
    </source>
</evidence>
<comment type="caution">
    <text evidence="2">The sequence shown here is derived from an EMBL/GenBank/DDBJ whole genome shotgun (WGS) entry which is preliminary data.</text>
</comment>
<reference evidence="2 5" key="1">
    <citation type="submission" date="2019-11" db="EMBL/GenBank/DDBJ databases">
        <title>Venturia inaequalis Genome Resource.</title>
        <authorList>
            <person name="Lichtner F.J."/>
        </authorList>
    </citation>
    <scope>NUCLEOTIDE SEQUENCE [LARGE SCALE GENOMIC DNA]</scope>
    <source>
        <strain evidence="3 6">120213</strain>
        <strain evidence="2">Bline_iso_100314</strain>
        <strain evidence="4 7">DMI_063113</strain>
    </source>
</reference>
<protein>
    <recommendedName>
        <fullName evidence="8">Pal1 cell morphology protein</fullName>
    </recommendedName>
</protein>
<feature type="compositionally biased region" description="Basic and acidic residues" evidence="1">
    <location>
        <begin position="218"/>
        <end position="245"/>
    </location>
</feature>
<feature type="compositionally biased region" description="Basic and acidic residues" evidence="1">
    <location>
        <begin position="496"/>
        <end position="513"/>
    </location>
</feature>
<keyword evidence="7" id="KW-1185">Reference proteome</keyword>
<accession>A0A8H3YIK8</accession>
<sequence length="562" mass="61443">MAALLEPGQQPEQHASVALSLNLNSNNPFRNPRTGSALPSPALPSPQVARSANATPVNQTFKPANTNPFLASFEQADTPKLSNPLPQIISTSPITMAPSGPIDSDAAQLFHRLTLFDTGDSATPSGAQQQQQQPRSATHPHPNHRPSRSDLDQERRVGPRRGPQARRPGPSEELDIFASPDRKSSTSVRNRRNSESSVLEKSSLTEEERKRRERRHRERDARSRDKGRSPSKARDSSRASRDGKATKSSSTRAKKPRGMDLIDQLDQTGIYGGGFFHHDGPFDAANPHRNRKKDNRAPMRAFPATSANMMLGGSGPLNKGIDLERFHGVGEQGFQDYGNAGNELPRRPDGPGRAVTAAHFDPVARVEPIHAEETMGLGTSTFLEGAPASKKAVMQRRESETQTPEQGFAPGGTLTRKKSLAQRFRGGIRGDRPTRSPELPRYNNGINDAAMPDSPPHPSRAPPIPSREAREVQSAGGPSQIHRGESNPFDSMYDEAYDRKGASISIAERERGGRTRAPSTPMRPLERRITTNSTDGDPETRPTGFLNRVKSLKGGRRVRRPS</sequence>
<gene>
    <name evidence="2" type="ORF">BLS_001338</name>
    <name evidence="4" type="ORF">EG327_004122</name>
    <name evidence="3" type="ORF">EG328_001414</name>
</gene>
<name>A0A8H3YIK8_VENIN</name>
<dbReference type="GO" id="GO:0005737">
    <property type="term" value="C:cytoplasm"/>
    <property type="evidence" value="ECO:0007669"/>
    <property type="project" value="TreeGrafter"/>
</dbReference>
<evidence type="ECO:0000256" key="1">
    <source>
        <dbReference type="SAM" id="MobiDB-lite"/>
    </source>
</evidence>
<feature type="region of interest" description="Disordered" evidence="1">
    <location>
        <begin position="387"/>
        <end position="562"/>
    </location>
</feature>
<feature type="region of interest" description="Disordered" evidence="1">
    <location>
        <begin position="1"/>
        <end position="66"/>
    </location>
</feature>
<organism evidence="2 5">
    <name type="scientific">Venturia inaequalis</name>
    <name type="common">Apple scab fungus</name>
    <dbReference type="NCBI Taxonomy" id="5025"/>
    <lineage>
        <taxon>Eukaryota</taxon>
        <taxon>Fungi</taxon>
        <taxon>Dikarya</taxon>
        <taxon>Ascomycota</taxon>
        <taxon>Pezizomycotina</taxon>
        <taxon>Dothideomycetes</taxon>
        <taxon>Pleosporomycetidae</taxon>
        <taxon>Venturiales</taxon>
        <taxon>Venturiaceae</taxon>
        <taxon>Venturia</taxon>
    </lineage>
</organism>
<dbReference type="Proteomes" id="UP000433883">
    <property type="component" value="Unassembled WGS sequence"/>
</dbReference>
<dbReference type="EMBL" id="WNWQ01001298">
    <property type="protein sequence ID" value="KAE9961780.1"/>
    <property type="molecule type" value="Genomic_DNA"/>
</dbReference>
<dbReference type="PANTHER" id="PTHR28307">
    <property type="entry name" value="PROTEIN PAL1"/>
    <property type="match status" value="1"/>
</dbReference>